<sequence>MSVEVLDPRFDPEPPYWRALRATAGLRADWAWDVLRRQAWCARTPWYLTVLLDGGRPRGMAGAAWIGTSTRRHRFATSRRGGYLGGLDLRAPGNSAFPSWWFADAGADGCEELLSEYFPAMRKLLGVGLKATLIRQLSEDAAAHVRGRRGLVRETEPVARLPTEAFSGRTDWLASLGGKRRSQLRKLLGGVDTDERLAVEWLTGDTVDVVELAGLLRLNEEKHRDVPIVPLPQFVGYLRRLVAQPDFRVLSYRDTHTGELLGAATVFDHPQWPLWRSFAAVPVERGGRSNLYFHVFGELVRWSVAEGRRGVVLGKKMAELKKSCGAELSPQYAAALPLR</sequence>
<evidence type="ECO:0000313" key="1">
    <source>
        <dbReference type="EMBL" id="EHY89414.1"/>
    </source>
</evidence>
<protein>
    <recommendedName>
        <fullName evidence="3">BioF2-like acetyltransferase domain-containing protein</fullName>
    </recommendedName>
</protein>
<name>H8G862_9PSEU</name>
<dbReference type="AlphaFoldDB" id="H8G862"/>
<dbReference type="EMBL" id="CM001466">
    <property type="protein sequence ID" value="EHY89414.1"/>
    <property type="molecule type" value="Genomic_DNA"/>
</dbReference>
<accession>H8G862</accession>
<dbReference type="InterPro" id="IPR016181">
    <property type="entry name" value="Acyl_CoA_acyltransferase"/>
</dbReference>
<gene>
    <name evidence="1" type="ORF">SacazDRAFT_02517</name>
</gene>
<proteinExistence type="predicted"/>
<dbReference type="RefSeq" id="WP_005442015.1">
    <property type="nucleotide sequence ID" value="NZ_CM001466.1"/>
</dbReference>
<organism evidence="1 2">
    <name type="scientific">Saccharomonospora azurea NA-128</name>
    <dbReference type="NCBI Taxonomy" id="882081"/>
    <lineage>
        <taxon>Bacteria</taxon>
        <taxon>Bacillati</taxon>
        <taxon>Actinomycetota</taxon>
        <taxon>Actinomycetes</taxon>
        <taxon>Pseudonocardiales</taxon>
        <taxon>Pseudonocardiaceae</taxon>
        <taxon>Saccharomonospora</taxon>
    </lineage>
</organism>
<evidence type="ECO:0008006" key="3">
    <source>
        <dbReference type="Google" id="ProtNLM"/>
    </source>
</evidence>
<dbReference type="SUPFAM" id="SSF55729">
    <property type="entry name" value="Acyl-CoA N-acyltransferases (Nat)"/>
    <property type="match status" value="1"/>
</dbReference>
<keyword evidence="2" id="KW-1185">Reference proteome</keyword>
<dbReference type="Proteomes" id="UP000004705">
    <property type="component" value="Chromosome"/>
</dbReference>
<dbReference type="OrthoDB" id="3511946at2"/>
<evidence type="ECO:0000313" key="2">
    <source>
        <dbReference type="Proteomes" id="UP000004705"/>
    </source>
</evidence>
<reference evidence="1 2" key="1">
    <citation type="journal article" date="2012" name="Stand. Genomic Sci.">
        <title>Genome sequence of the soil bacterium Saccharomonospora azurea type strain (NA-128(T)).</title>
        <authorList>
            <person name="Klenk H.P."/>
            <person name="Held B."/>
            <person name="Lucas S."/>
            <person name="Lapidus A."/>
            <person name="Copeland A."/>
            <person name="Hammon N."/>
            <person name="Pitluck S."/>
            <person name="Goodwin L.A."/>
            <person name="Han C."/>
            <person name="Tapia R."/>
            <person name="Brambilla E.M."/>
            <person name="Potter G."/>
            <person name="Land M."/>
            <person name="Ivanova N."/>
            <person name="Rohde M."/>
            <person name="Goker M."/>
            <person name="Detter J.C."/>
            <person name="Kyrpides N.C."/>
            <person name="Woyke T."/>
        </authorList>
    </citation>
    <scope>NUCLEOTIDE SEQUENCE [LARGE SCALE GENOMIC DNA]</scope>
    <source>
        <strain evidence="1 2">NA-128</strain>
    </source>
</reference>
<dbReference type="HOGENOM" id="CLU_787298_0_0_11"/>